<keyword evidence="7 8" id="KW-0119">Carbohydrate metabolism</keyword>
<evidence type="ECO:0000313" key="12">
    <source>
        <dbReference type="EMBL" id="SHE65469.1"/>
    </source>
</evidence>
<dbReference type="GO" id="GO:0030246">
    <property type="term" value="F:carbohydrate binding"/>
    <property type="evidence" value="ECO:0007669"/>
    <property type="project" value="InterPro"/>
</dbReference>
<feature type="active site" description="Proton donor" evidence="9">
    <location>
        <position position="178"/>
    </location>
</feature>
<dbReference type="PANTHER" id="PTHR10091:SF0">
    <property type="entry name" value="GALACTOSE MUTAROTASE"/>
    <property type="match status" value="1"/>
</dbReference>
<evidence type="ECO:0000256" key="7">
    <source>
        <dbReference type="ARBA" id="ARBA00023277"/>
    </source>
</evidence>
<dbReference type="InterPro" id="IPR047215">
    <property type="entry name" value="Galactose_mutarotase-like"/>
</dbReference>
<dbReference type="NCBIfam" id="TIGR02636">
    <property type="entry name" value="galM_Leloir"/>
    <property type="match status" value="1"/>
</dbReference>
<dbReference type="InterPro" id="IPR015443">
    <property type="entry name" value="Aldose_1-epimerase"/>
</dbReference>
<evidence type="ECO:0000256" key="11">
    <source>
        <dbReference type="PIRSR" id="PIRSR005096-3"/>
    </source>
</evidence>
<evidence type="ECO:0000256" key="9">
    <source>
        <dbReference type="PIRSR" id="PIRSR005096-1"/>
    </source>
</evidence>
<evidence type="ECO:0000256" key="10">
    <source>
        <dbReference type="PIRSR" id="PIRSR005096-2"/>
    </source>
</evidence>
<dbReference type="InterPro" id="IPR013458">
    <property type="entry name" value="Ald_epimerase_bac"/>
</dbReference>
<evidence type="ECO:0000256" key="5">
    <source>
        <dbReference type="ARBA" id="ARBA00014165"/>
    </source>
</evidence>
<dbReference type="GO" id="GO:0006006">
    <property type="term" value="P:glucose metabolic process"/>
    <property type="evidence" value="ECO:0007669"/>
    <property type="project" value="TreeGrafter"/>
</dbReference>
<dbReference type="Proteomes" id="UP000184159">
    <property type="component" value="Unassembled WGS sequence"/>
</dbReference>
<proteinExistence type="inferred from homology"/>
<dbReference type="AlphaFoldDB" id="A0A1M4V925"/>
<evidence type="ECO:0000256" key="4">
    <source>
        <dbReference type="ARBA" id="ARBA00013185"/>
    </source>
</evidence>
<evidence type="ECO:0000256" key="2">
    <source>
        <dbReference type="ARBA" id="ARBA00005028"/>
    </source>
</evidence>
<gene>
    <name evidence="12" type="ORF">SAMN02745781_00658</name>
</gene>
<dbReference type="NCBIfam" id="NF008277">
    <property type="entry name" value="PRK11055.1"/>
    <property type="match status" value="1"/>
</dbReference>
<reference evidence="13" key="1">
    <citation type="submission" date="2016-11" db="EMBL/GenBank/DDBJ databases">
        <authorList>
            <person name="Varghese N."/>
            <person name="Submissions S."/>
        </authorList>
    </citation>
    <scope>NUCLEOTIDE SEQUENCE [LARGE SCALE GENOMIC DNA]</scope>
    <source>
        <strain evidence="13">DSM 21264</strain>
    </source>
</reference>
<dbReference type="CDD" id="cd09019">
    <property type="entry name" value="galactose_mutarotase_like"/>
    <property type="match status" value="1"/>
</dbReference>
<dbReference type="InterPro" id="IPR008183">
    <property type="entry name" value="Aldose_1/G6P_1-epimerase"/>
</dbReference>
<keyword evidence="13" id="KW-1185">Reference proteome</keyword>
<feature type="binding site" evidence="11">
    <location>
        <begin position="81"/>
        <end position="82"/>
    </location>
    <ligand>
        <name>beta-D-galactose</name>
        <dbReference type="ChEBI" id="CHEBI:27667"/>
    </ligand>
</feature>
<feature type="binding site" evidence="10">
    <location>
        <position position="250"/>
    </location>
    <ligand>
        <name>beta-D-galactose</name>
        <dbReference type="ChEBI" id="CHEBI:27667"/>
    </ligand>
</feature>
<evidence type="ECO:0000256" key="8">
    <source>
        <dbReference type="PIRNR" id="PIRNR005096"/>
    </source>
</evidence>
<dbReference type="EMBL" id="FQUH01000002">
    <property type="protein sequence ID" value="SHE65469.1"/>
    <property type="molecule type" value="Genomic_DNA"/>
</dbReference>
<comment type="pathway">
    <text evidence="2 8">Carbohydrate metabolism; hexose metabolism.</text>
</comment>
<dbReference type="UniPathway" id="UPA00242"/>
<protein>
    <recommendedName>
        <fullName evidence="5 8">Aldose 1-epimerase</fullName>
        <ecNumber evidence="4 8">5.1.3.3</ecNumber>
    </recommendedName>
</protein>
<dbReference type="RefSeq" id="WP_072955479.1">
    <property type="nucleotide sequence ID" value="NZ_FQUH01000002.1"/>
</dbReference>
<dbReference type="InterPro" id="IPR011013">
    <property type="entry name" value="Gal_mutarotase_sf_dom"/>
</dbReference>
<evidence type="ECO:0000256" key="3">
    <source>
        <dbReference type="ARBA" id="ARBA00006206"/>
    </source>
</evidence>
<organism evidence="12 13">
    <name type="scientific">Vibrio gazogenes DSM 21264 = NBRC 103151</name>
    <dbReference type="NCBI Taxonomy" id="1123492"/>
    <lineage>
        <taxon>Bacteria</taxon>
        <taxon>Pseudomonadati</taxon>
        <taxon>Pseudomonadota</taxon>
        <taxon>Gammaproteobacteria</taxon>
        <taxon>Vibrionales</taxon>
        <taxon>Vibrionaceae</taxon>
        <taxon>Vibrio</taxon>
    </lineage>
</organism>
<dbReference type="PIRSF" id="PIRSF005096">
    <property type="entry name" value="GALM"/>
    <property type="match status" value="1"/>
</dbReference>
<comment type="catalytic activity">
    <reaction evidence="1 8">
        <text>alpha-D-glucose = beta-D-glucose</text>
        <dbReference type="Rhea" id="RHEA:10264"/>
        <dbReference type="ChEBI" id="CHEBI:15903"/>
        <dbReference type="ChEBI" id="CHEBI:17925"/>
        <dbReference type="EC" id="5.1.3.3"/>
    </reaction>
</comment>
<dbReference type="SUPFAM" id="SSF74650">
    <property type="entry name" value="Galactose mutarotase-like"/>
    <property type="match status" value="1"/>
</dbReference>
<dbReference type="Gene3D" id="2.70.98.10">
    <property type="match status" value="1"/>
</dbReference>
<dbReference type="InterPro" id="IPR018052">
    <property type="entry name" value="Ald1_epimerase_CS"/>
</dbReference>
<dbReference type="GO" id="GO:0005737">
    <property type="term" value="C:cytoplasm"/>
    <property type="evidence" value="ECO:0007669"/>
    <property type="project" value="TreeGrafter"/>
</dbReference>
<dbReference type="PANTHER" id="PTHR10091">
    <property type="entry name" value="ALDOSE-1-EPIMERASE"/>
    <property type="match status" value="1"/>
</dbReference>
<dbReference type="PROSITE" id="PS00545">
    <property type="entry name" value="ALDOSE_1_EPIMERASE"/>
    <property type="match status" value="1"/>
</dbReference>
<sequence length="350" mass="39054">MQKSFAEQTSAEHQTQWKDSVVLQNSRGMRLELTPMGATWLSCQLPLGQGEMREVLLGVDSEQTLLTQTSYLGMTIGPYANRIANASFTLDGKQYELDANENGNCLHSGKHAFHNRRWDVAELTDNQVRFATTSPDGEMGFPGDLVVSVTYTVTEADQVLIEYHATTDRPTPVSLTNHAYFNLHGADLGDSCLDHSLWLDADAFLPISDTGIPLGSLQDVTGTGFDFRRTKQVQADLMQDQQQMTAQGYDHAYLFRAERDLASRVASLTSADERIQMHVTTTMPAIQLYTGNWLTGTPGRGDHVYSQYAGIALETQFLPDSPNHPEWQQPSCILKPGETYQHTTCYQFEF</sequence>
<feature type="active site" description="Proton acceptor" evidence="9">
    <location>
        <position position="314"/>
    </location>
</feature>
<feature type="binding site" evidence="11">
    <location>
        <begin position="178"/>
        <end position="180"/>
    </location>
    <ligand>
        <name>beta-D-galactose</name>
        <dbReference type="ChEBI" id="CHEBI:27667"/>
    </ligand>
</feature>
<dbReference type="InterPro" id="IPR014718">
    <property type="entry name" value="GH-type_carb-bd"/>
</dbReference>
<name>A0A1M4V925_VIBGA</name>
<dbReference type="GO" id="GO:0004034">
    <property type="term" value="F:aldose 1-epimerase activity"/>
    <property type="evidence" value="ECO:0007669"/>
    <property type="project" value="UniProtKB-EC"/>
</dbReference>
<dbReference type="GO" id="GO:0033499">
    <property type="term" value="P:galactose catabolic process via UDP-galactose, Leloir pathway"/>
    <property type="evidence" value="ECO:0007669"/>
    <property type="project" value="TreeGrafter"/>
</dbReference>
<evidence type="ECO:0000256" key="1">
    <source>
        <dbReference type="ARBA" id="ARBA00001614"/>
    </source>
</evidence>
<accession>A0A1M4V925</accession>
<dbReference type="EC" id="5.1.3.3" evidence="4 8"/>
<dbReference type="Pfam" id="PF01263">
    <property type="entry name" value="Aldose_epim"/>
    <property type="match status" value="1"/>
</dbReference>
<evidence type="ECO:0000313" key="13">
    <source>
        <dbReference type="Proteomes" id="UP000184159"/>
    </source>
</evidence>
<keyword evidence="6 8" id="KW-0413">Isomerase</keyword>
<comment type="similarity">
    <text evidence="3 8">Belongs to the aldose epimerase family.</text>
</comment>
<evidence type="ECO:0000256" key="6">
    <source>
        <dbReference type="ARBA" id="ARBA00023235"/>
    </source>
</evidence>